<dbReference type="InterPro" id="IPR058626">
    <property type="entry name" value="MdtA-like_b-barrel"/>
</dbReference>
<dbReference type="Pfam" id="PF25917">
    <property type="entry name" value="BSH_RND"/>
    <property type="match status" value="1"/>
</dbReference>
<keyword evidence="8" id="KW-1185">Reference proteome</keyword>
<evidence type="ECO:0000259" key="6">
    <source>
        <dbReference type="Pfam" id="PF25989"/>
    </source>
</evidence>
<dbReference type="RefSeq" id="WP_196270605.1">
    <property type="nucleotide sequence ID" value="NZ_JADQDO010000001.1"/>
</dbReference>
<evidence type="ECO:0000259" key="4">
    <source>
        <dbReference type="Pfam" id="PF25917"/>
    </source>
</evidence>
<dbReference type="Gene3D" id="2.40.420.20">
    <property type="match status" value="1"/>
</dbReference>
<dbReference type="Pfam" id="PF25876">
    <property type="entry name" value="HH_MFP_RND"/>
    <property type="match status" value="1"/>
</dbReference>
<dbReference type="Gene3D" id="1.10.287.470">
    <property type="entry name" value="Helix hairpin bin"/>
    <property type="match status" value="1"/>
</dbReference>
<feature type="signal peptide" evidence="2">
    <location>
        <begin position="1"/>
        <end position="24"/>
    </location>
</feature>
<feature type="domain" description="YknX-like C-terminal permuted SH3-like" evidence="6">
    <location>
        <begin position="295"/>
        <end position="361"/>
    </location>
</feature>
<reference evidence="7" key="1">
    <citation type="submission" date="2020-11" db="EMBL/GenBank/DDBJ databases">
        <authorList>
            <person name="Kim M.K."/>
        </authorList>
    </citation>
    <scope>NUCLEOTIDE SEQUENCE</scope>
    <source>
        <strain evidence="7">BT350</strain>
    </source>
</reference>
<protein>
    <submittedName>
        <fullName evidence="7">Efflux RND transporter periplasmic adaptor subunit</fullName>
    </submittedName>
</protein>
<gene>
    <name evidence="7" type="ORF">I2H38_03460</name>
</gene>
<feature type="domain" description="Multidrug resistance protein MdtA-like alpha-helical hairpin" evidence="3">
    <location>
        <begin position="99"/>
        <end position="168"/>
    </location>
</feature>
<dbReference type="EMBL" id="JADQDO010000001">
    <property type="protein sequence ID" value="MBF9232433.1"/>
    <property type="molecule type" value="Genomic_DNA"/>
</dbReference>
<evidence type="ECO:0000259" key="5">
    <source>
        <dbReference type="Pfam" id="PF25944"/>
    </source>
</evidence>
<dbReference type="InterPro" id="IPR006143">
    <property type="entry name" value="RND_pump_MFP"/>
</dbReference>
<comment type="similarity">
    <text evidence="1">Belongs to the membrane fusion protein (MFP) (TC 8.A.1) family.</text>
</comment>
<organism evidence="7 8">
    <name type="scientific">Microvirga alba</name>
    <dbReference type="NCBI Taxonomy" id="2791025"/>
    <lineage>
        <taxon>Bacteria</taxon>
        <taxon>Pseudomonadati</taxon>
        <taxon>Pseudomonadota</taxon>
        <taxon>Alphaproteobacteria</taxon>
        <taxon>Hyphomicrobiales</taxon>
        <taxon>Methylobacteriaceae</taxon>
        <taxon>Microvirga</taxon>
    </lineage>
</organism>
<dbReference type="Pfam" id="PF25944">
    <property type="entry name" value="Beta-barrel_RND"/>
    <property type="match status" value="1"/>
</dbReference>
<sequence>MIVAVRWVATCALALCGFALPAAAQQAPASAIPVGTINAERKPISKNAEFVGRVEAPNRVEIRARVKGYLEDVLFTEGDVVRVGAPLYQIEQGLFQADVQQAKGALERSKAAHTLAVIQLQRAEELLAKSAGTAVARDQARALEDQAQGAVTSDEANLRTAQINLGYTSITAPITGRIGRSNVTAGNVVGPDSGVLAMIVSQDPMYVTFPVSQREFLGRTEPGRQTDPKGIDVRIRFSNGTTYDQVGRLNFLDVTVDRTTDTVIARASIPNPNGVLTDGELVRVLLETGAPEEKVVIPQAALIADQAGIYVFVVEDGKAAMRRVKLGGEIGAGTIIEEGLSAGDQVIVEGLQSVRAGIPVRASPISPTPGGI</sequence>
<feature type="domain" description="Multidrug resistance protein MdtA-like barrel-sandwich hybrid" evidence="4">
    <location>
        <begin position="58"/>
        <end position="189"/>
    </location>
</feature>
<accession>A0A931FPH9</accession>
<dbReference type="Proteomes" id="UP000599312">
    <property type="component" value="Unassembled WGS sequence"/>
</dbReference>
<dbReference type="InterPro" id="IPR058625">
    <property type="entry name" value="MdtA-like_BSH"/>
</dbReference>
<proteinExistence type="inferred from homology"/>
<dbReference type="GO" id="GO:0046677">
    <property type="term" value="P:response to antibiotic"/>
    <property type="evidence" value="ECO:0007669"/>
    <property type="project" value="TreeGrafter"/>
</dbReference>
<evidence type="ECO:0000313" key="8">
    <source>
        <dbReference type="Proteomes" id="UP000599312"/>
    </source>
</evidence>
<dbReference type="Pfam" id="PF25989">
    <property type="entry name" value="YknX_C"/>
    <property type="match status" value="1"/>
</dbReference>
<evidence type="ECO:0000256" key="1">
    <source>
        <dbReference type="ARBA" id="ARBA00009477"/>
    </source>
</evidence>
<dbReference type="InterPro" id="IPR058624">
    <property type="entry name" value="MdtA-like_HH"/>
</dbReference>
<name>A0A931FPH9_9HYPH</name>
<dbReference type="GO" id="GO:0005886">
    <property type="term" value="C:plasma membrane"/>
    <property type="evidence" value="ECO:0007669"/>
    <property type="project" value="TreeGrafter"/>
</dbReference>
<dbReference type="Gene3D" id="2.40.50.100">
    <property type="match status" value="1"/>
</dbReference>
<feature type="domain" description="Multidrug resistance protein MdtA-like beta-barrel" evidence="5">
    <location>
        <begin position="204"/>
        <end position="289"/>
    </location>
</feature>
<dbReference type="PANTHER" id="PTHR30158:SF3">
    <property type="entry name" value="MULTIDRUG EFFLUX PUMP SUBUNIT ACRA-RELATED"/>
    <property type="match status" value="1"/>
</dbReference>
<dbReference type="GO" id="GO:0030313">
    <property type="term" value="C:cell envelope"/>
    <property type="evidence" value="ECO:0007669"/>
    <property type="project" value="UniProtKB-SubCell"/>
</dbReference>
<keyword evidence="2" id="KW-0732">Signal</keyword>
<dbReference type="GO" id="GO:0022857">
    <property type="term" value="F:transmembrane transporter activity"/>
    <property type="evidence" value="ECO:0007669"/>
    <property type="project" value="InterPro"/>
</dbReference>
<feature type="chain" id="PRO_5037509117" evidence="2">
    <location>
        <begin position="25"/>
        <end position="372"/>
    </location>
</feature>
<evidence type="ECO:0000256" key="2">
    <source>
        <dbReference type="SAM" id="SignalP"/>
    </source>
</evidence>
<dbReference type="Gene3D" id="2.40.30.170">
    <property type="match status" value="1"/>
</dbReference>
<dbReference type="PANTHER" id="PTHR30158">
    <property type="entry name" value="ACRA/E-RELATED COMPONENT OF DRUG EFFLUX TRANSPORTER"/>
    <property type="match status" value="1"/>
</dbReference>
<dbReference type="SUPFAM" id="SSF111369">
    <property type="entry name" value="HlyD-like secretion proteins"/>
    <property type="match status" value="1"/>
</dbReference>
<dbReference type="AlphaFoldDB" id="A0A931FPH9"/>
<dbReference type="InterPro" id="IPR058637">
    <property type="entry name" value="YknX-like_C"/>
</dbReference>
<comment type="caution">
    <text evidence="7">The sequence shown here is derived from an EMBL/GenBank/DDBJ whole genome shotgun (WGS) entry which is preliminary data.</text>
</comment>
<dbReference type="NCBIfam" id="TIGR01730">
    <property type="entry name" value="RND_mfp"/>
    <property type="match status" value="1"/>
</dbReference>
<evidence type="ECO:0000313" key="7">
    <source>
        <dbReference type="EMBL" id="MBF9232433.1"/>
    </source>
</evidence>
<evidence type="ECO:0000259" key="3">
    <source>
        <dbReference type="Pfam" id="PF25876"/>
    </source>
</evidence>